<dbReference type="EMBL" id="JBHSWT010000330">
    <property type="protein sequence ID" value="MFC6771304.1"/>
    <property type="molecule type" value="Genomic_DNA"/>
</dbReference>
<evidence type="ECO:0000313" key="2">
    <source>
        <dbReference type="Proteomes" id="UP001596274"/>
    </source>
</evidence>
<accession>A0ABD5T1Y7</accession>
<name>A0ABD5T1Y7_9EURY</name>
<dbReference type="AlphaFoldDB" id="A0ABD5T1Y7"/>
<organism evidence="1 2">
    <name type="scientific">Halorubrum pallidum</name>
    <dbReference type="NCBI Taxonomy" id="1526114"/>
    <lineage>
        <taxon>Archaea</taxon>
        <taxon>Methanobacteriati</taxon>
        <taxon>Methanobacteriota</taxon>
        <taxon>Stenosarchaea group</taxon>
        <taxon>Halobacteria</taxon>
        <taxon>Halobacteriales</taxon>
        <taxon>Haloferacaceae</taxon>
        <taxon>Halorubrum</taxon>
    </lineage>
</organism>
<comment type="caution">
    <text evidence="1">The sequence shown here is derived from an EMBL/GenBank/DDBJ whole genome shotgun (WGS) entry which is preliminary data.</text>
</comment>
<dbReference type="Proteomes" id="UP001596274">
    <property type="component" value="Unassembled WGS sequence"/>
</dbReference>
<reference evidence="1 2" key="1">
    <citation type="journal article" date="2019" name="Int. J. Syst. Evol. Microbiol.">
        <title>The Global Catalogue of Microorganisms (GCM) 10K type strain sequencing project: providing services to taxonomists for standard genome sequencing and annotation.</title>
        <authorList>
            <consortium name="The Broad Institute Genomics Platform"/>
            <consortium name="The Broad Institute Genome Sequencing Center for Infectious Disease"/>
            <person name="Wu L."/>
            <person name="Ma J."/>
        </authorList>
    </citation>
    <scope>NUCLEOTIDE SEQUENCE [LARGE SCALE GENOMIC DNA]</scope>
    <source>
        <strain evidence="1 2">PJ61</strain>
    </source>
</reference>
<proteinExistence type="predicted"/>
<keyword evidence="2" id="KW-1185">Reference proteome</keyword>
<sequence length="177" mass="19087">MASIIVRVTVALLVAFALVGGAASVAAQSSGQSTDQPAWADDLFSDMESMQSQYNSFIGDAEMSTAERQVYNRITGNTINVYIVETDAVFSFRMTDGGTITELEQSRNDDADLKMLMTRETAQSLADSENPVPGFVQNVRNGERTDGTVEGIVITGEDGKIVKRVTWGVINAAKGFF</sequence>
<gene>
    <name evidence="1" type="ORF">ACFQDD_07220</name>
</gene>
<evidence type="ECO:0000313" key="1">
    <source>
        <dbReference type="EMBL" id="MFC6771304.1"/>
    </source>
</evidence>
<protein>
    <submittedName>
        <fullName evidence="1">Uncharacterized protein</fullName>
    </submittedName>
</protein>